<evidence type="ECO:0000313" key="2">
    <source>
        <dbReference type="Proteomes" id="UP001501752"/>
    </source>
</evidence>
<dbReference type="Proteomes" id="UP001501752">
    <property type="component" value="Unassembled WGS sequence"/>
</dbReference>
<name>A0ABP9E8L9_9ACTN</name>
<dbReference type="EMBL" id="BAABIS010000001">
    <property type="protein sequence ID" value="GAA4866360.1"/>
    <property type="molecule type" value="Genomic_DNA"/>
</dbReference>
<accession>A0ABP9E8L9</accession>
<dbReference type="RefSeq" id="WP_345699195.1">
    <property type="nucleotide sequence ID" value="NZ_BAABIS010000001.1"/>
</dbReference>
<reference evidence="2" key="1">
    <citation type="journal article" date="2019" name="Int. J. Syst. Evol. Microbiol.">
        <title>The Global Catalogue of Microorganisms (GCM) 10K type strain sequencing project: providing services to taxonomists for standard genome sequencing and annotation.</title>
        <authorList>
            <consortium name="The Broad Institute Genomics Platform"/>
            <consortium name="The Broad Institute Genome Sequencing Center for Infectious Disease"/>
            <person name="Wu L."/>
            <person name="Ma J."/>
        </authorList>
    </citation>
    <scope>NUCLEOTIDE SEQUENCE [LARGE SCALE GENOMIC DNA]</scope>
    <source>
        <strain evidence="2">JCM 13006</strain>
    </source>
</reference>
<organism evidence="1 2">
    <name type="scientific">Kitasatospora terrestris</name>
    <dbReference type="NCBI Taxonomy" id="258051"/>
    <lineage>
        <taxon>Bacteria</taxon>
        <taxon>Bacillati</taxon>
        <taxon>Actinomycetota</taxon>
        <taxon>Actinomycetes</taxon>
        <taxon>Kitasatosporales</taxon>
        <taxon>Streptomycetaceae</taxon>
        <taxon>Kitasatospora</taxon>
    </lineage>
</organism>
<evidence type="ECO:0000313" key="1">
    <source>
        <dbReference type="EMBL" id="GAA4866360.1"/>
    </source>
</evidence>
<protein>
    <submittedName>
        <fullName evidence="1">Uncharacterized protein</fullName>
    </submittedName>
</protein>
<sequence length="209" mass="22775">MTGSQYGAVHGVFEPRRNDEGTYAALARPLLAPDEPLRGIVAAELHNLVRRLPRRHRGKDEAGPVVIGWAALEIVTDLFGALVDLVLELPGLLIGAVRRLVRGRALVGGWRSTAGRLAADVRRGPSWCPVPDNDEVLLVFTDGRILLAAEGKGGLMEFFGELPRAELRRVTVRHTWISNRVDLRFADGSLLAVEAGLDNARALEALVRD</sequence>
<proteinExistence type="predicted"/>
<comment type="caution">
    <text evidence="1">The sequence shown here is derived from an EMBL/GenBank/DDBJ whole genome shotgun (WGS) entry which is preliminary data.</text>
</comment>
<gene>
    <name evidence="1" type="ORF">GCM10023235_50980</name>
</gene>
<keyword evidence="2" id="KW-1185">Reference proteome</keyword>